<organism evidence="1 2">
    <name type="scientific">Dendroctonus ponderosae</name>
    <name type="common">Mountain pine beetle</name>
    <dbReference type="NCBI Taxonomy" id="77166"/>
    <lineage>
        <taxon>Eukaryota</taxon>
        <taxon>Metazoa</taxon>
        <taxon>Ecdysozoa</taxon>
        <taxon>Arthropoda</taxon>
        <taxon>Hexapoda</taxon>
        <taxon>Insecta</taxon>
        <taxon>Pterygota</taxon>
        <taxon>Neoptera</taxon>
        <taxon>Endopterygota</taxon>
        <taxon>Coleoptera</taxon>
        <taxon>Polyphaga</taxon>
        <taxon>Cucujiformia</taxon>
        <taxon>Curculionidae</taxon>
        <taxon>Scolytinae</taxon>
        <taxon>Dendroctonus</taxon>
    </lineage>
</organism>
<proteinExistence type="predicted"/>
<dbReference type="PANTHER" id="PTHR33332">
    <property type="entry name" value="REVERSE TRANSCRIPTASE DOMAIN-CONTAINING PROTEIN"/>
    <property type="match status" value="1"/>
</dbReference>
<evidence type="ECO:0008006" key="3">
    <source>
        <dbReference type="Google" id="ProtNLM"/>
    </source>
</evidence>
<sequence length="385" mass="44478">MVKAWSDSSLLGFNVNETVALCYRGALQPLHLHNSNIKFVEELNVFSARLAYFSLFESHIRYGLPFWGCCNTQQFQSIFKLQKRAIRYLFGLKNGAHCKHYFENHRILTLPALFILETVCMIRKHRVTFPAAKSRIAHHLSVLTPYFDKWKLKVNPRKTEVIIFSRKFTNYKILSPLMVQNTPIKPVKEVKYLGFKLNAPLHFNKHVDYAIQKTFIARRKLYSLLAPNSFLSPQRKLLLYTSTIRPILTYCSPIWHSVYDSTRRRVQRTQNRFLRGVLSADRYARITEMHEATGMAYIADYIDTIAAKFYHSGVQGSVLTRNITQVRANNRPTHGPLYAGSRFQLAGNAQVQHSVTWQVRPVSFWLVLAGPCTDRGGGGWIWSYG</sequence>
<dbReference type="STRING" id="77166.U4UKE8"/>
<evidence type="ECO:0000313" key="1">
    <source>
        <dbReference type="EMBL" id="ERL94554.1"/>
    </source>
</evidence>
<protein>
    <recommendedName>
        <fullName evidence="3">Reverse transcriptase domain-containing protein</fullName>
    </recommendedName>
</protein>
<dbReference type="EMBL" id="KB632391">
    <property type="protein sequence ID" value="ERL94554.1"/>
    <property type="molecule type" value="Genomic_DNA"/>
</dbReference>
<gene>
    <name evidence="1" type="ORF">D910_11831</name>
</gene>
<evidence type="ECO:0000313" key="2">
    <source>
        <dbReference type="Proteomes" id="UP000030742"/>
    </source>
</evidence>
<reference evidence="1 2" key="1">
    <citation type="journal article" date="2013" name="Genome Biol.">
        <title>Draft genome of the mountain pine beetle, Dendroctonus ponderosae Hopkins, a major forest pest.</title>
        <authorList>
            <person name="Keeling C.I."/>
            <person name="Yuen M.M."/>
            <person name="Liao N.Y."/>
            <person name="Docking T.R."/>
            <person name="Chan S.K."/>
            <person name="Taylor G.A."/>
            <person name="Palmquist D.L."/>
            <person name="Jackman S.D."/>
            <person name="Nguyen A."/>
            <person name="Li M."/>
            <person name="Henderson H."/>
            <person name="Janes J.K."/>
            <person name="Zhao Y."/>
            <person name="Pandoh P."/>
            <person name="Moore R."/>
            <person name="Sperling F.A."/>
            <person name="Huber D.P."/>
            <person name="Birol I."/>
            <person name="Jones S.J."/>
            <person name="Bohlmann J."/>
        </authorList>
    </citation>
    <scope>NUCLEOTIDE SEQUENCE</scope>
</reference>
<dbReference type="Proteomes" id="UP000030742">
    <property type="component" value="Unassembled WGS sequence"/>
</dbReference>
<name>U4UKE8_DENPD</name>
<dbReference type="AlphaFoldDB" id="U4UKE8"/>
<accession>U4UKE8</accession>